<dbReference type="Gene3D" id="1.10.630.10">
    <property type="entry name" value="Cytochrome P450"/>
    <property type="match status" value="1"/>
</dbReference>
<keyword evidence="5" id="KW-0408">Iron</keyword>
<evidence type="ECO:0000313" key="8">
    <source>
        <dbReference type="EMBL" id="AIW58896.1"/>
    </source>
</evidence>
<evidence type="ECO:0000256" key="6">
    <source>
        <dbReference type="ARBA" id="ARBA00023033"/>
    </source>
</evidence>
<evidence type="ECO:0000256" key="1">
    <source>
        <dbReference type="ARBA" id="ARBA00010617"/>
    </source>
</evidence>
<keyword evidence="3" id="KW-0479">Metal-binding</keyword>
<feature type="region of interest" description="Disordered" evidence="7">
    <location>
        <begin position="30"/>
        <end position="63"/>
    </location>
</feature>
<dbReference type="GO" id="GO:0006707">
    <property type="term" value="P:cholesterol catabolic process"/>
    <property type="evidence" value="ECO:0007669"/>
    <property type="project" value="TreeGrafter"/>
</dbReference>
<keyword evidence="2" id="KW-0349">Heme</keyword>
<dbReference type="PRINTS" id="PR00359">
    <property type="entry name" value="BP450"/>
</dbReference>
<dbReference type="GO" id="GO:0036199">
    <property type="term" value="F:cholest-4-en-3-one 26-monooxygenase activity"/>
    <property type="evidence" value="ECO:0007669"/>
    <property type="project" value="TreeGrafter"/>
</dbReference>
<dbReference type="PANTHER" id="PTHR46696:SF4">
    <property type="entry name" value="BIOTIN BIOSYNTHESIS CYTOCHROME P450"/>
    <property type="match status" value="1"/>
</dbReference>
<keyword evidence="6 8" id="KW-0503">Monooxygenase</keyword>
<dbReference type="CDD" id="cd11033">
    <property type="entry name" value="CYP142-like"/>
    <property type="match status" value="1"/>
</dbReference>
<keyword evidence="4" id="KW-0560">Oxidoreductase</keyword>
<dbReference type="GO" id="GO:0020037">
    <property type="term" value="F:heme binding"/>
    <property type="evidence" value="ECO:0007669"/>
    <property type="project" value="InterPro"/>
</dbReference>
<dbReference type="EMBL" id="KJ144825">
    <property type="protein sequence ID" value="AIW58896.1"/>
    <property type="molecule type" value="Genomic_DNA"/>
</dbReference>
<evidence type="ECO:0000256" key="4">
    <source>
        <dbReference type="ARBA" id="ARBA00023002"/>
    </source>
</evidence>
<evidence type="ECO:0000256" key="2">
    <source>
        <dbReference type="ARBA" id="ARBA00022617"/>
    </source>
</evidence>
<dbReference type="InterPro" id="IPR002397">
    <property type="entry name" value="Cyt_P450_B"/>
</dbReference>
<sequence length="447" mass="48479">MFRSCQLSFIPCGGACRPVARGLRPVDATRPAGDGGCRSARGGTQMNHASDMDRHSSVDLSDPDLYATGDPEQVWARLRAQAPVHRTERAAGAFWSVLSHEVISQVLRDARTFSSRHGMRLDHNPAASAAAADKMLIVTDPPRHGRIRGIINSAFTPRMVRRLEENMRVTAAAALDGALAAGSCDFTEVAARLPVATICDMLGVPREDWDFMLSRTMVAFGADGGTDGMAVAEAHVEILSYYEELLELRRDDPQDDIVTALAHAEVDGVPLTDEEIFLNCDGLISGGNETTRHATVGGLLALLDNPGQWQVLRDDPGLIPSAVQEILRYTSPAMHVLRTATTDTVLGGHSIAAGDQIALWLPSGNRDEAVFAEPERFDVRRSPNRHLTFATGTHFCLGASLATTELTVLFDELTRRVDAVQPDGPVRRMRSNLIWGFESAPVTLTAR</sequence>
<proteinExistence type="inferred from homology"/>
<evidence type="ECO:0000256" key="7">
    <source>
        <dbReference type="SAM" id="MobiDB-lite"/>
    </source>
</evidence>
<dbReference type="InterPro" id="IPR001128">
    <property type="entry name" value="Cyt_P450"/>
</dbReference>
<dbReference type="GO" id="GO:0005506">
    <property type="term" value="F:iron ion binding"/>
    <property type="evidence" value="ECO:0007669"/>
    <property type="project" value="InterPro"/>
</dbReference>
<organism evidence="8">
    <name type="scientific">Nonomuraea sp. MJM5123</name>
    <dbReference type="NCBI Taxonomy" id="1562372"/>
    <lineage>
        <taxon>Bacteria</taxon>
        <taxon>Bacillati</taxon>
        <taxon>Actinomycetota</taxon>
        <taxon>Actinomycetes</taxon>
        <taxon>Streptosporangiales</taxon>
        <taxon>Streptosporangiaceae</taxon>
        <taxon>Nonomuraea</taxon>
    </lineage>
</organism>
<comment type="similarity">
    <text evidence="1">Belongs to the cytochrome P450 family.</text>
</comment>
<name>A0A1R7SQM0_9ACTN</name>
<dbReference type="SUPFAM" id="SSF48264">
    <property type="entry name" value="Cytochrome P450"/>
    <property type="match status" value="1"/>
</dbReference>
<evidence type="ECO:0000256" key="5">
    <source>
        <dbReference type="ARBA" id="ARBA00023004"/>
    </source>
</evidence>
<accession>A0A1R7SQM0</accession>
<protein>
    <submittedName>
        <fullName evidence="8">Cytochrome P450 monooxygenase</fullName>
    </submittedName>
</protein>
<dbReference type="AlphaFoldDB" id="A0A1R7SQM0"/>
<dbReference type="Pfam" id="PF00067">
    <property type="entry name" value="p450"/>
    <property type="match status" value="1"/>
</dbReference>
<dbReference type="GO" id="GO:0008395">
    <property type="term" value="F:steroid hydroxylase activity"/>
    <property type="evidence" value="ECO:0007669"/>
    <property type="project" value="TreeGrafter"/>
</dbReference>
<dbReference type="InterPro" id="IPR036396">
    <property type="entry name" value="Cyt_P450_sf"/>
</dbReference>
<reference evidence="8" key="1">
    <citation type="submission" date="2014-01" db="EMBL/GenBank/DDBJ databases">
        <title>Ecumicin biosynthetic gene cluster from Nonomuraea sp. MJM5123.</title>
        <authorList>
            <person name="Kim J.-Y."/>
            <person name="Suh J.-W."/>
            <person name="Yang S.-H."/>
        </authorList>
    </citation>
    <scope>NUCLEOTIDE SEQUENCE</scope>
    <source>
        <strain evidence="8">MJM5123</strain>
    </source>
</reference>
<dbReference type="FunFam" id="1.10.630.10:FF:000018">
    <property type="entry name" value="Cytochrome P450 monooxygenase"/>
    <property type="match status" value="1"/>
</dbReference>
<dbReference type="PANTHER" id="PTHR46696">
    <property type="entry name" value="P450, PUTATIVE (EUROFUNG)-RELATED"/>
    <property type="match status" value="1"/>
</dbReference>
<evidence type="ECO:0000256" key="3">
    <source>
        <dbReference type="ARBA" id="ARBA00022723"/>
    </source>
</evidence>